<evidence type="ECO:0000313" key="10">
    <source>
        <dbReference type="Proteomes" id="UP000274920"/>
    </source>
</evidence>
<dbReference type="SUPFAM" id="SSF56349">
    <property type="entry name" value="DNA breaking-rejoining enzymes"/>
    <property type="match status" value="1"/>
</dbReference>
<reference evidence="9" key="1">
    <citation type="submission" date="2018-10" db="EMBL/GenBank/DDBJ databases">
        <title>Schaedlerella arabinophila gen. nov. sp. nov., isolated from the mouse intestinal tract and comparative analysis with the genome of the closely related altered Schaedler flora strain ASF502.</title>
        <authorList>
            <person name="Miyake S."/>
            <person name="Soh M."/>
            <person name="Seedorf H."/>
        </authorList>
    </citation>
    <scope>NUCLEOTIDE SEQUENCE [LARGE SCALE GENOMIC DNA]</scope>
    <source>
        <strain evidence="9">DSM 106076</strain>
    </source>
</reference>
<dbReference type="InterPro" id="IPR002104">
    <property type="entry name" value="Integrase_catalytic"/>
</dbReference>
<dbReference type="PANTHER" id="PTHR30349:SF64">
    <property type="entry name" value="PROPHAGE INTEGRASE INTD-RELATED"/>
    <property type="match status" value="1"/>
</dbReference>
<sequence length="383" mass="44126">MAKGENIFKRKDGRWEARYIRSREEDGRIKYGFCYGKTYVEAKARVTEAKAKLLNEANLDSVLNKEKFSSYCDCWLDLRSTQLKTSSYVKYQNGIEKHVKPYLGELYLKDITTEKISAFSQHLLNEKKLSIKSVRDILTFVRSILSYINRQIDGELSHVEVIYPRESPKTIRVLTEQEESELILYLAEGMNAGKFAVYLALRTGMRIGEICALRWKDISFADETIHVGNTVQRIKNIGAQGDSKTVLMIGSPKSDKSRRTIPLMPDIAALCRKFYRGNPECFVLTGKESCMEPRKLQRYLKSYTKECDIQDIHFHTLRHTFATRCVEVGFDVKTLSEVLGHASISVTLERYVHPNLNLKRENMRRLKIVDCFSSEQSDTAVNQ</sequence>
<name>A0A3R8JK83_9FIRM</name>
<dbReference type="InterPro" id="IPR004107">
    <property type="entry name" value="Integrase_SAM-like_N"/>
</dbReference>
<dbReference type="InterPro" id="IPR011010">
    <property type="entry name" value="DNA_brk_join_enz"/>
</dbReference>
<proteinExistence type="inferred from homology"/>
<dbReference type="Gene3D" id="1.10.443.10">
    <property type="entry name" value="Intergrase catalytic core"/>
    <property type="match status" value="1"/>
</dbReference>
<comment type="similarity">
    <text evidence="2">Belongs to the 'phage' integrase family.</text>
</comment>
<protein>
    <submittedName>
        <fullName evidence="9">Site-specific integrase</fullName>
    </submittedName>
</protein>
<evidence type="ECO:0000256" key="6">
    <source>
        <dbReference type="PROSITE-ProRule" id="PRU01248"/>
    </source>
</evidence>
<organism evidence="9 10">
    <name type="scientific">Schaedlerella arabinosiphila</name>
    <dbReference type="NCBI Taxonomy" id="2044587"/>
    <lineage>
        <taxon>Bacteria</taxon>
        <taxon>Bacillati</taxon>
        <taxon>Bacillota</taxon>
        <taxon>Clostridia</taxon>
        <taxon>Lachnospirales</taxon>
        <taxon>Lachnospiraceae</taxon>
        <taxon>Schaedlerella</taxon>
    </lineage>
</organism>
<keyword evidence="4 6" id="KW-0238">DNA-binding</keyword>
<feature type="domain" description="Core-binding (CB)" evidence="8">
    <location>
        <begin position="66"/>
        <end position="149"/>
    </location>
</feature>
<dbReference type="Pfam" id="PF14659">
    <property type="entry name" value="Phage_int_SAM_3"/>
    <property type="match status" value="1"/>
</dbReference>
<evidence type="ECO:0000256" key="2">
    <source>
        <dbReference type="ARBA" id="ARBA00008857"/>
    </source>
</evidence>
<gene>
    <name evidence="9" type="ORF">EBB54_01800</name>
</gene>
<dbReference type="PANTHER" id="PTHR30349">
    <property type="entry name" value="PHAGE INTEGRASE-RELATED"/>
    <property type="match status" value="1"/>
</dbReference>
<dbReference type="EMBL" id="RHJS01000002">
    <property type="protein sequence ID" value="RRK30250.1"/>
    <property type="molecule type" value="Genomic_DNA"/>
</dbReference>
<dbReference type="Pfam" id="PF00589">
    <property type="entry name" value="Phage_integrase"/>
    <property type="match status" value="1"/>
</dbReference>
<dbReference type="RefSeq" id="WP_125126097.1">
    <property type="nucleotide sequence ID" value="NZ_RHJS01000002.1"/>
</dbReference>
<comment type="caution">
    <text evidence="9">The sequence shown here is derived from an EMBL/GenBank/DDBJ whole genome shotgun (WGS) entry which is preliminary data.</text>
</comment>
<dbReference type="Proteomes" id="UP000274920">
    <property type="component" value="Unassembled WGS sequence"/>
</dbReference>
<evidence type="ECO:0000259" key="8">
    <source>
        <dbReference type="PROSITE" id="PS51900"/>
    </source>
</evidence>
<keyword evidence="3" id="KW-0229">DNA integration</keyword>
<evidence type="ECO:0000256" key="5">
    <source>
        <dbReference type="ARBA" id="ARBA00023172"/>
    </source>
</evidence>
<dbReference type="CDD" id="cd01189">
    <property type="entry name" value="INT_ICEBs1_C_like"/>
    <property type="match status" value="1"/>
</dbReference>
<dbReference type="InterPro" id="IPR010998">
    <property type="entry name" value="Integrase_recombinase_N"/>
</dbReference>
<evidence type="ECO:0000256" key="4">
    <source>
        <dbReference type="ARBA" id="ARBA00023125"/>
    </source>
</evidence>
<dbReference type="AlphaFoldDB" id="A0A3R8JK83"/>
<accession>A0A3R8JK83</accession>
<dbReference type="InterPro" id="IPR044068">
    <property type="entry name" value="CB"/>
</dbReference>
<dbReference type="InterPro" id="IPR013762">
    <property type="entry name" value="Integrase-like_cat_sf"/>
</dbReference>
<dbReference type="PROSITE" id="PS51900">
    <property type="entry name" value="CB"/>
    <property type="match status" value="1"/>
</dbReference>
<keyword evidence="5" id="KW-0233">DNA recombination</keyword>
<evidence type="ECO:0000313" key="9">
    <source>
        <dbReference type="EMBL" id="RRK30250.1"/>
    </source>
</evidence>
<comment type="function">
    <text evidence="1">Site-specific tyrosine recombinase, which acts by catalyzing the cutting and rejoining of the recombining DNA molecules.</text>
</comment>
<dbReference type="Gene3D" id="1.10.150.130">
    <property type="match status" value="1"/>
</dbReference>
<evidence type="ECO:0000256" key="3">
    <source>
        <dbReference type="ARBA" id="ARBA00022908"/>
    </source>
</evidence>
<dbReference type="GO" id="GO:0006310">
    <property type="term" value="P:DNA recombination"/>
    <property type="evidence" value="ECO:0007669"/>
    <property type="project" value="UniProtKB-KW"/>
</dbReference>
<evidence type="ECO:0000259" key="7">
    <source>
        <dbReference type="PROSITE" id="PS51898"/>
    </source>
</evidence>
<dbReference type="GO" id="GO:0015074">
    <property type="term" value="P:DNA integration"/>
    <property type="evidence" value="ECO:0007669"/>
    <property type="project" value="UniProtKB-KW"/>
</dbReference>
<dbReference type="PROSITE" id="PS51898">
    <property type="entry name" value="TYR_RECOMBINASE"/>
    <property type="match status" value="1"/>
</dbReference>
<feature type="domain" description="Tyr recombinase" evidence="7">
    <location>
        <begin position="169"/>
        <end position="364"/>
    </location>
</feature>
<keyword evidence="10" id="KW-1185">Reference proteome</keyword>
<dbReference type="InterPro" id="IPR050090">
    <property type="entry name" value="Tyrosine_recombinase_XerCD"/>
</dbReference>
<evidence type="ECO:0000256" key="1">
    <source>
        <dbReference type="ARBA" id="ARBA00003283"/>
    </source>
</evidence>
<dbReference type="GO" id="GO:0003677">
    <property type="term" value="F:DNA binding"/>
    <property type="evidence" value="ECO:0007669"/>
    <property type="project" value="UniProtKB-UniRule"/>
</dbReference>